<proteinExistence type="predicted"/>
<sequence length="128" mass="13652">MTTPSTTPPTVVGLLHAARAELVEHGWYQGDLVSDTGCLCLIGALRRAAGCSPLEEPSDPAHLHVLWDAERELARPLQLTGAVTSLSGRLEPIEVLAIWNDQPDRHLAHVIAHLDAVADDLTTAGRAA</sequence>
<protein>
    <submittedName>
        <fullName evidence="1">Uncharacterized protein</fullName>
    </submittedName>
</protein>
<evidence type="ECO:0000313" key="2">
    <source>
        <dbReference type="Proteomes" id="UP000199013"/>
    </source>
</evidence>
<gene>
    <name evidence="1" type="ORF">FDG2_5266</name>
</gene>
<dbReference type="Pfam" id="PF19698">
    <property type="entry name" value="DUF6197"/>
    <property type="match status" value="1"/>
</dbReference>
<evidence type="ECO:0000313" key="1">
    <source>
        <dbReference type="EMBL" id="SBW27304.1"/>
    </source>
</evidence>
<dbReference type="Proteomes" id="UP000199013">
    <property type="component" value="Unassembled WGS sequence"/>
</dbReference>
<dbReference type="AlphaFoldDB" id="A0A1C3PBW2"/>
<dbReference type="EMBL" id="FLUV01002205">
    <property type="protein sequence ID" value="SBW27304.1"/>
    <property type="molecule type" value="Genomic_DNA"/>
</dbReference>
<dbReference type="InterPro" id="IPR045677">
    <property type="entry name" value="DUF6197"/>
</dbReference>
<reference evidence="2" key="1">
    <citation type="submission" date="2016-02" db="EMBL/GenBank/DDBJ databases">
        <authorList>
            <person name="Wibberg D."/>
        </authorList>
    </citation>
    <scope>NUCLEOTIDE SEQUENCE [LARGE SCALE GENOMIC DNA]</scope>
</reference>
<name>A0A1C3PBW2_9ACTN</name>
<keyword evidence="2" id="KW-1185">Reference proteome</keyword>
<organism evidence="1 2">
    <name type="scientific">Candidatus Protofrankia californiensis</name>
    <dbReference type="NCBI Taxonomy" id="1839754"/>
    <lineage>
        <taxon>Bacteria</taxon>
        <taxon>Bacillati</taxon>
        <taxon>Actinomycetota</taxon>
        <taxon>Actinomycetes</taxon>
        <taxon>Frankiales</taxon>
        <taxon>Frankiaceae</taxon>
        <taxon>Protofrankia</taxon>
    </lineage>
</organism>
<accession>A0A1C3PBW2</accession>